<keyword evidence="4" id="KW-0862">Zinc</keyword>
<comment type="subcellular location">
    <subcellularLocation>
        <location evidence="1">Membrane</location>
        <topology evidence="1">Peripheral membrane protein</topology>
    </subcellularLocation>
</comment>
<evidence type="ECO:0000313" key="9">
    <source>
        <dbReference type="Proteomes" id="UP000256970"/>
    </source>
</evidence>
<evidence type="ECO:0000259" key="7">
    <source>
        <dbReference type="PROSITE" id="PS51837"/>
    </source>
</evidence>
<dbReference type="PANTHER" id="PTHR23292:SF6">
    <property type="entry name" value="FI16602P1-RELATED"/>
    <property type="match status" value="1"/>
</dbReference>
<feature type="domain" description="LITAF" evidence="7">
    <location>
        <begin position="90"/>
        <end position="173"/>
    </location>
</feature>
<dbReference type="AlphaFoldDB" id="A0A383W3C1"/>
<evidence type="ECO:0000256" key="4">
    <source>
        <dbReference type="ARBA" id="ARBA00022833"/>
    </source>
</evidence>
<proteinExistence type="inferred from homology"/>
<dbReference type="InterPro" id="IPR037519">
    <property type="entry name" value="LITAF_fam"/>
</dbReference>
<keyword evidence="3" id="KW-0479">Metal-binding</keyword>
<comment type="similarity">
    <text evidence="2">Belongs to the CDIP1/LITAF family.</text>
</comment>
<sequence>MGHGLQTPLLSEGPPPSAPPLGFQQQPEYPQMPPPGLMQAPAGYPGASVMGVPAPPQLQQQQQMAGPQMMLLHSQMAPPAQSAMDSHTVHVHLTDDPRLTRIQATPRLHVCPACNATGPTLVKRESGCCAWATAFAMCWLCCPLFWLPFCLDCDRDLVHRCGVCGTEVARVKPWN</sequence>
<accession>A0A383W3C1</accession>
<feature type="region of interest" description="Disordered" evidence="6">
    <location>
        <begin position="1"/>
        <end position="64"/>
    </location>
</feature>
<dbReference type="EMBL" id="FNXT01001071">
    <property type="protein sequence ID" value="SZX71700.1"/>
    <property type="molecule type" value="Genomic_DNA"/>
</dbReference>
<reference evidence="8 9" key="1">
    <citation type="submission" date="2016-10" db="EMBL/GenBank/DDBJ databases">
        <authorList>
            <person name="Cai Z."/>
        </authorList>
    </citation>
    <scope>NUCLEOTIDE SEQUENCE [LARGE SCALE GENOMIC DNA]</scope>
</reference>
<gene>
    <name evidence="8" type="ORF">BQ4739_LOCUS11827</name>
</gene>
<keyword evidence="9" id="KW-1185">Reference proteome</keyword>
<dbReference type="Pfam" id="PF10601">
    <property type="entry name" value="zf-LITAF-like"/>
    <property type="match status" value="1"/>
</dbReference>
<evidence type="ECO:0000256" key="1">
    <source>
        <dbReference type="ARBA" id="ARBA00004170"/>
    </source>
</evidence>
<evidence type="ECO:0000256" key="2">
    <source>
        <dbReference type="ARBA" id="ARBA00005975"/>
    </source>
</evidence>
<name>A0A383W3C1_TETOB</name>
<evidence type="ECO:0000256" key="3">
    <source>
        <dbReference type="ARBA" id="ARBA00022723"/>
    </source>
</evidence>
<evidence type="ECO:0000256" key="6">
    <source>
        <dbReference type="SAM" id="MobiDB-lite"/>
    </source>
</evidence>
<dbReference type="GO" id="GO:0016020">
    <property type="term" value="C:membrane"/>
    <property type="evidence" value="ECO:0007669"/>
    <property type="project" value="UniProtKB-SubCell"/>
</dbReference>
<organism evidence="8 9">
    <name type="scientific">Tetradesmus obliquus</name>
    <name type="common">Green alga</name>
    <name type="synonym">Acutodesmus obliquus</name>
    <dbReference type="NCBI Taxonomy" id="3088"/>
    <lineage>
        <taxon>Eukaryota</taxon>
        <taxon>Viridiplantae</taxon>
        <taxon>Chlorophyta</taxon>
        <taxon>core chlorophytes</taxon>
        <taxon>Chlorophyceae</taxon>
        <taxon>CS clade</taxon>
        <taxon>Sphaeropleales</taxon>
        <taxon>Scenedesmaceae</taxon>
        <taxon>Tetradesmus</taxon>
    </lineage>
</organism>
<dbReference type="InterPro" id="IPR006629">
    <property type="entry name" value="LITAF"/>
</dbReference>
<dbReference type="Proteomes" id="UP000256970">
    <property type="component" value="Unassembled WGS sequence"/>
</dbReference>
<protein>
    <recommendedName>
        <fullName evidence="7">LITAF domain-containing protein</fullName>
    </recommendedName>
</protein>
<keyword evidence="5" id="KW-0472">Membrane</keyword>
<evidence type="ECO:0000313" key="8">
    <source>
        <dbReference type="EMBL" id="SZX71700.1"/>
    </source>
</evidence>
<evidence type="ECO:0000256" key="5">
    <source>
        <dbReference type="ARBA" id="ARBA00023136"/>
    </source>
</evidence>
<dbReference type="PROSITE" id="PS51837">
    <property type="entry name" value="LITAF"/>
    <property type="match status" value="1"/>
</dbReference>
<dbReference type="PANTHER" id="PTHR23292">
    <property type="entry name" value="LIPOPOLYSACCHARIDE-INDUCED TUMOR NECROSIS FACTOR-ALPHA FACTOR"/>
    <property type="match status" value="1"/>
</dbReference>
<dbReference type="STRING" id="3088.A0A383W3C1"/>
<dbReference type="SMART" id="SM00714">
    <property type="entry name" value="LITAF"/>
    <property type="match status" value="1"/>
</dbReference>
<dbReference type="GO" id="GO:0008270">
    <property type="term" value="F:zinc ion binding"/>
    <property type="evidence" value="ECO:0007669"/>
    <property type="project" value="TreeGrafter"/>
</dbReference>